<dbReference type="Gene3D" id="2.170.130.10">
    <property type="entry name" value="TonB-dependent receptor, plug domain"/>
    <property type="match status" value="1"/>
</dbReference>
<dbReference type="NCBIfam" id="TIGR04056">
    <property type="entry name" value="OMP_RagA_SusC"/>
    <property type="match status" value="1"/>
</dbReference>
<comment type="caution">
    <text evidence="5">The sequence shown here is derived from an EMBL/GenBank/DDBJ whole genome shotgun (WGS) entry which is preliminary data.</text>
</comment>
<dbReference type="NCBIfam" id="TIGR04057">
    <property type="entry name" value="SusC_RagA_signa"/>
    <property type="match status" value="1"/>
</dbReference>
<dbReference type="InterPro" id="IPR012910">
    <property type="entry name" value="Plug_dom"/>
</dbReference>
<evidence type="ECO:0000256" key="3">
    <source>
        <dbReference type="ARBA" id="ARBA00023237"/>
    </source>
</evidence>
<organism evidence="5 6">
    <name type="scientific">Niastella soli</name>
    <dbReference type="NCBI Taxonomy" id="2821487"/>
    <lineage>
        <taxon>Bacteria</taxon>
        <taxon>Pseudomonadati</taxon>
        <taxon>Bacteroidota</taxon>
        <taxon>Chitinophagia</taxon>
        <taxon>Chitinophagales</taxon>
        <taxon>Chitinophagaceae</taxon>
        <taxon>Niastella</taxon>
    </lineage>
</organism>
<dbReference type="Pfam" id="PF07715">
    <property type="entry name" value="Plug"/>
    <property type="match status" value="1"/>
</dbReference>
<evidence type="ECO:0000256" key="2">
    <source>
        <dbReference type="ARBA" id="ARBA00023136"/>
    </source>
</evidence>
<protein>
    <submittedName>
        <fullName evidence="5">SusC/RagA family TonB-linked outer membrane protein</fullName>
    </submittedName>
</protein>
<comment type="subcellular location">
    <subcellularLocation>
        <location evidence="1">Cell outer membrane</location>
    </subcellularLocation>
</comment>
<keyword evidence="6" id="KW-1185">Reference proteome</keyword>
<dbReference type="InterPro" id="IPR036942">
    <property type="entry name" value="Beta-barrel_TonB_sf"/>
</dbReference>
<evidence type="ECO:0000313" key="5">
    <source>
        <dbReference type="EMBL" id="MBO9205157.1"/>
    </source>
</evidence>
<sequence length="1083" mass="121601">MKKILGYLVMVCCISVARGQDDDPGGKVHSLEKALKILRSKGVFKEAVYDPKIMKWAMPVYIPLNPVNDSLLQRIFAEQPYLKCSIIANRLAILQKENAEIESSREHFQYRITGIVLNDSANPLPGATVQLRSGKYVNDSKNQGEFSLIWTLNDTLEITYVNYKPVIIPWQNSHKQLVVRMELQDPNLEVAIVKGYSSTRDRGNTAGVSQIRPSITPNGDVLKIIQENISGVLAPPTSGLFGATHKFQFRGPTSIGPNAAILYRPSNSPLFVVNGIPWAPSLRPVNQLSTMVGTPQAPGVSAVGFDPFTTMNPLDIESITVLKDAEATSIYGARGGNGVILITTKKGVSKTPQLTVSMSYGMGQSLPVMSLMNTSEYLDMRREAFANDKIVLTAAKAPDLLSWDTTRYRDMNKWLLGGTSNILNEHFSFSQGDSLFQFLLNGGYSSQNATLPSNIYGKRWSLMSDFYYRSKNKKLKTGVSAYRSTTENKWLTENVMYATLLAPNAPDFTDSVGHLVWKEKGASFKNPLSFFQKTDNIQTENTSLHTYLQYRLLRKLRLETSVGYQQIYVKEKSKLPAIAQNPDQTVERNYTEAGNRFTTWMVEPGLHYTDSLWQQIQVQAVLGAFWSAQTNEQWKNSYGGYLDDGLLGIPSAAKTITNTSDKSRYLFLSTFGRVKLNFRDKYFLSLTARRDGSSRFGPEHRYANFGAIGAGWIFWEKRTKNGDNSYAKLRASYGSTGNDQIGDYAYLNTWSKAAQAYQGLYGIYPTGLANPYYQWEITRKLETGLEMRFNDIFTTTIAGYYNRSQNQVITSSLPAQTGFGSVVQNFPAIIQNTGIEADIAVKKSWGAFTWCSKLTLAIPQNKLVKFDDLENTSYSKYVMIGKPLNIAIGPHYTGVDADSGLFRVEDPNALLASKMDPSFFGGLRNSFRFKQFELSTYFEFRQQKAPHFLYYFYRDLPPGQTNDVFFTNLPTELLNRWRQKGDEASWQKVSTLTNGPVKNSINNWVTSDAQLVDASYIRLKVAQLTYTLPEKFCKQKHIKAANVYTSAENLFTITPYKGADPELQNPFSLPLQKTLTVGLQITL</sequence>
<evidence type="ECO:0000313" key="6">
    <source>
        <dbReference type="Proteomes" id="UP000677244"/>
    </source>
</evidence>
<dbReference type="EMBL" id="JAGHKO010000024">
    <property type="protein sequence ID" value="MBO9205157.1"/>
    <property type="molecule type" value="Genomic_DNA"/>
</dbReference>
<keyword evidence="2" id="KW-0472">Membrane</keyword>
<accession>A0ABS3Z4Q9</accession>
<evidence type="ECO:0000259" key="4">
    <source>
        <dbReference type="Pfam" id="PF07715"/>
    </source>
</evidence>
<dbReference type="InterPro" id="IPR023997">
    <property type="entry name" value="TonB-dep_OMP_SusC/RagA_CS"/>
</dbReference>
<dbReference type="SUPFAM" id="SSF49464">
    <property type="entry name" value="Carboxypeptidase regulatory domain-like"/>
    <property type="match status" value="1"/>
</dbReference>
<dbReference type="SUPFAM" id="SSF56935">
    <property type="entry name" value="Porins"/>
    <property type="match status" value="1"/>
</dbReference>
<dbReference type="InterPro" id="IPR023996">
    <property type="entry name" value="TonB-dep_OMP_SusC/RagA"/>
</dbReference>
<keyword evidence="3" id="KW-0998">Cell outer membrane</keyword>
<dbReference type="Proteomes" id="UP000677244">
    <property type="component" value="Unassembled WGS sequence"/>
</dbReference>
<proteinExistence type="predicted"/>
<reference evidence="5 6" key="1">
    <citation type="submission" date="2021-03" db="EMBL/GenBank/DDBJ databases">
        <title>Assistant Professor.</title>
        <authorList>
            <person name="Huq M.A."/>
        </authorList>
    </citation>
    <scope>NUCLEOTIDE SEQUENCE [LARGE SCALE GENOMIC DNA]</scope>
    <source>
        <strain evidence="5 6">MAH-29</strain>
    </source>
</reference>
<dbReference type="RefSeq" id="WP_209144457.1">
    <property type="nucleotide sequence ID" value="NZ_JAGHKO010000024.1"/>
</dbReference>
<feature type="domain" description="TonB-dependent receptor plug" evidence="4">
    <location>
        <begin position="217"/>
        <end position="339"/>
    </location>
</feature>
<dbReference type="InterPro" id="IPR037066">
    <property type="entry name" value="Plug_dom_sf"/>
</dbReference>
<dbReference type="InterPro" id="IPR008969">
    <property type="entry name" value="CarboxyPept-like_regulatory"/>
</dbReference>
<evidence type="ECO:0000256" key="1">
    <source>
        <dbReference type="ARBA" id="ARBA00004442"/>
    </source>
</evidence>
<name>A0ABS3Z4Q9_9BACT</name>
<gene>
    <name evidence="5" type="ORF">J7I42_33025</name>
</gene>
<dbReference type="Gene3D" id="2.40.170.20">
    <property type="entry name" value="TonB-dependent receptor, beta-barrel domain"/>
    <property type="match status" value="1"/>
</dbReference>